<sequence>MGNFFGTATSNNGSNNTALSKDEIHEDNGECNLASKSDSFGADHIESAQRTSTDAKMQLSWWMRVPYLLCHLLIKVLMVMSVKQFIGLEFWGGFDLHGGIKPDEDLHIFMKGLALRGQKTNLVVEYILKILDLDICADTLVGDEMLKGISGGQEKRLTTGAYLLSLDLWQSRFFISEVLIDPD</sequence>
<feature type="compositionally biased region" description="Low complexity" evidence="2">
    <location>
        <begin position="1"/>
        <end position="18"/>
    </location>
</feature>
<accession>A0AAP0EY14</accession>
<organism evidence="3 4">
    <name type="scientific">Stephania japonica</name>
    <dbReference type="NCBI Taxonomy" id="461633"/>
    <lineage>
        <taxon>Eukaryota</taxon>
        <taxon>Viridiplantae</taxon>
        <taxon>Streptophyta</taxon>
        <taxon>Embryophyta</taxon>
        <taxon>Tracheophyta</taxon>
        <taxon>Spermatophyta</taxon>
        <taxon>Magnoliopsida</taxon>
        <taxon>Ranunculales</taxon>
        <taxon>Menispermaceae</taxon>
        <taxon>Menispermoideae</taxon>
        <taxon>Cissampelideae</taxon>
        <taxon>Stephania</taxon>
    </lineage>
</organism>
<dbReference type="Proteomes" id="UP001417504">
    <property type="component" value="Unassembled WGS sequence"/>
</dbReference>
<keyword evidence="4" id="KW-1185">Reference proteome</keyword>
<evidence type="ECO:0000313" key="3">
    <source>
        <dbReference type="EMBL" id="KAK9101796.1"/>
    </source>
</evidence>
<dbReference type="AlphaFoldDB" id="A0AAP0EY14"/>
<evidence type="ECO:0000256" key="2">
    <source>
        <dbReference type="SAM" id="MobiDB-lite"/>
    </source>
</evidence>
<reference evidence="3 4" key="1">
    <citation type="submission" date="2024-01" db="EMBL/GenBank/DDBJ databases">
        <title>Genome assemblies of Stephania.</title>
        <authorList>
            <person name="Yang L."/>
        </authorList>
    </citation>
    <scope>NUCLEOTIDE SEQUENCE [LARGE SCALE GENOMIC DNA]</scope>
    <source>
        <strain evidence="3">QJT</strain>
        <tissue evidence="3">Leaf</tissue>
    </source>
</reference>
<gene>
    <name evidence="3" type="ORF">Sjap_019050</name>
</gene>
<proteinExistence type="predicted"/>
<keyword evidence="1" id="KW-0813">Transport</keyword>
<dbReference type="PANTHER" id="PTHR19241">
    <property type="entry name" value="ATP-BINDING CASSETTE TRANSPORTER"/>
    <property type="match status" value="1"/>
</dbReference>
<protein>
    <submittedName>
        <fullName evidence="3">Uncharacterized protein</fullName>
    </submittedName>
</protein>
<evidence type="ECO:0000313" key="4">
    <source>
        <dbReference type="Proteomes" id="UP001417504"/>
    </source>
</evidence>
<dbReference type="EMBL" id="JBBNAE010000008">
    <property type="protein sequence ID" value="KAK9101796.1"/>
    <property type="molecule type" value="Genomic_DNA"/>
</dbReference>
<feature type="region of interest" description="Disordered" evidence="2">
    <location>
        <begin position="1"/>
        <end position="20"/>
    </location>
</feature>
<name>A0AAP0EY14_9MAGN</name>
<evidence type="ECO:0000256" key="1">
    <source>
        <dbReference type="ARBA" id="ARBA00022448"/>
    </source>
</evidence>
<comment type="caution">
    <text evidence="3">The sequence shown here is derived from an EMBL/GenBank/DDBJ whole genome shotgun (WGS) entry which is preliminary data.</text>
</comment>